<feature type="domain" description="DUF418" evidence="2">
    <location>
        <begin position="167"/>
        <end position="318"/>
    </location>
</feature>
<feature type="transmembrane region" description="Helical" evidence="1">
    <location>
        <begin position="143"/>
        <end position="167"/>
    </location>
</feature>
<evidence type="ECO:0000313" key="3">
    <source>
        <dbReference type="EMBL" id="MEB3509264.1"/>
    </source>
</evidence>
<keyword evidence="4" id="KW-1185">Reference proteome</keyword>
<feature type="transmembrane region" description="Helical" evidence="1">
    <location>
        <begin position="87"/>
        <end position="106"/>
    </location>
</feature>
<name>A0ABU6AP66_9NOCA</name>
<dbReference type="Pfam" id="PF04235">
    <property type="entry name" value="DUF418"/>
    <property type="match status" value="1"/>
</dbReference>
<proteinExistence type="predicted"/>
<dbReference type="InterPro" id="IPR007349">
    <property type="entry name" value="DUF418"/>
</dbReference>
<dbReference type="PANTHER" id="PTHR30590:SF3">
    <property type="entry name" value="HYPOTHETICAL MEMBRANE SPANNING PROTEIN"/>
    <property type="match status" value="1"/>
</dbReference>
<feature type="transmembrane region" description="Helical" evidence="1">
    <location>
        <begin position="58"/>
        <end position="75"/>
    </location>
</feature>
<dbReference type="RefSeq" id="WP_195077358.1">
    <property type="nucleotide sequence ID" value="NZ_JAYESH010000001.1"/>
</dbReference>
<dbReference type="EMBL" id="JAYKYQ010000002">
    <property type="protein sequence ID" value="MEB3509264.1"/>
    <property type="molecule type" value="Genomic_DNA"/>
</dbReference>
<evidence type="ECO:0000256" key="1">
    <source>
        <dbReference type="SAM" id="Phobius"/>
    </source>
</evidence>
<comment type="caution">
    <text evidence="3">The sequence shown here is derived from an EMBL/GenBank/DDBJ whole genome shotgun (WGS) entry which is preliminary data.</text>
</comment>
<protein>
    <submittedName>
        <fullName evidence="3">DUF418 domain-containing protein</fullName>
    </submittedName>
</protein>
<feature type="transmembrane region" description="Helical" evidence="1">
    <location>
        <begin position="112"/>
        <end position="136"/>
    </location>
</feature>
<feature type="transmembrane region" description="Helical" evidence="1">
    <location>
        <begin position="18"/>
        <end position="38"/>
    </location>
</feature>
<feature type="transmembrane region" description="Helical" evidence="1">
    <location>
        <begin position="253"/>
        <end position="272"/>
    </location>
</feature>
<dbReference type="PANTHER" id="PTHR30590">
    <property type="entry name" value="INNER MEMBRANE PROTEIN"/>
    <property type="match status" value="1"/>
</dbReference>
<feature type="transmembrane region" description="Helical" evidence="1">
    <location>
        <begin position="211"/>
        <end position="233"/>
    </location>
</feature>
<accession>A0ABU6AP66</accession>
<reference evidence="3 4" key="1">
    <citation type="submission" date="2023-12" db="EMBL/GenBank/DDBJ databases">
        <title>novel species in genus Nocarida.</title>
        <authorList>
            <person name="Li Z."/>
        </authorList>
    </citation>
    <scope>NUCLEOTIDE SEQUENCE [LARGE SCALE GENOMIC DNA]</scope>
    <source>
        <strain evidence="3 4">CDC186</strain>
    </source>
</reference>
<keyword evidence="1" id="KW-0472">Membrane</keyword>
<dbReference type="InterPro" id="IPR052529">
    <property type="entry name" value="Bact_Transport_Assoc"/>
</dbReference>
<dbReference type="Proteomes" id="UP001348098">
    <property type="component" value="Unassembled WGS sequence"/>
</dbReference>
<gene>
    <name evidence="3" type="ORF">U3653_04455</name>
</gene>
<keyword evidence="1" id="KW-0812">Transmembrane</keyword>
<feature type="transmembrane region" description="Helical" evidence="1">
    <location>
        <begin position="179"/>
        <end position="199"/>
    </location>
</feature>
<keyword evidence="1" id="KW-1133">Transmembrane helix</keyword>
<organism evidence="3 4">
    <name type="scientific">Nocardia implantans</name>
    <dbReference type="NCBI Taxonomy" id="3108168"/>
    <lineage>
        <taxon>Bacteria</taxon>
        <taxon>Bacillati</taxon>
        <taxon>Actinomycetota</taxon>
        <taxon>Actinomycetes</taxon>
        <taxon>Mycobacteriales</taxon>
        <taxon>Nocardiaceae</taxon>
        <taxon>Nocardia</taxon>
    </lineage>
</organism>
<evidence type="ECO:0000313" key="4">
    <source>
        <dbReference type="Proteomes" id="UP001348098"/>
    </source>
</evidence>
<evidence type="ECO:0000259" key="2">
    <source>
        <dbReference type="Pfam" id="PF04235"/>
    </source>
</evidence>
<sequence length="333" mass="35477">MHHDAGPLRIPELDAVRGFALCGMLVVNIWRITGIPATDESGVVLPVRHVLTVVFEGRFLPIFAFLFGIGFALLLDSAAQRGERPRLVLIRRLLALGVIGLVHQQFQPGEALLPYALAGLAILLPASALPNWAVLLAGLAGTFGVALALGGGLALTPGLFLLGLATARAGIVDTLDERGWQIAAVFALALPAAIVAGRWEYRTPYLEQWSIPSLAVAGLLGALAYVTGLLLLLRIEPGEVLAEVLRPLGRLALTNYVGATAAILLAAPRLGLSGSGSYAAVLGLAVGIIAMQAVCSAVWLRLFEYGPLEWVWRCVTWWTVVPIRRTRVPSRPY</sequence>
<feature type="transmembrane region" description="Helical" evidence="1">
    <location>
        <begin position="279"/>
        <end position="300"/>
    </location>
</feature>